<name>A0A194W1T4_CYTMA</name>
<dbReference type="AlphaFoldDB" id="A0A194W1T4"/>
<evidence type="ECO:0000313" key="2">
    <source>
        <dbReference type="Proteomes" id="UP000078559"/>
    </source>
</evidence>
<organism evidence="1 2">
    <name type="scientific">Cytospora mali</name>
    <name type="common">Apple Valsa canker fungus</name>
    <name type="synonym">Valsa mali</name>
    <dbReference type="NCBI Taxonomy" id="578113"/>
    <lineage>
        <taxon>Eukaryota</taxon>
        <taxon>Fungi</taxon>
        <taxon>Dikarya</taxon>
        <taxon>Ascomycota</taxon>
        <taxon>Pezizomycotina</taxon>
        <taxon>Sordariomycetes</taxon>
        <taxon>Sordariomycetidae</taxon>
        <taxon>Diaporthales</taxon>
        <taxon>Cytosporaceae</taxon>
        <taxon>Cytospora</taxon>
    </lineage>
</organism>
<protein>
    <submittedName>
        <fullName evidence="1">Uncharacterized protein</fullName>
    </submittedName>
</protein>
<reference evidence="1" key="1">
    <citation type="submission" date="2014-12" db="EMBL/GenBank/DDBJ databases">
        <title>Genome Sequence of Valsa Canker Pathogens Uncovers a Specific Adaption of Colonization on Woody Bark.</title>
        <authorList>
            <person name="Yin Z."/>
            <person name="Liu H."/>
            <person name="Gao X."/>
            <person name="Li Z."/>
            <person name="Song N."/>
            <person name="Ke X."/>
            <person name="Dai Q."/>
            <person name="Wu Y."/>
            <person name="Sun Y."/>
            <person name="Xu J.-R."/>
            <person name="Kang Z.K."/>
            <person name="Wang L."/>
            <person name="Huang L."/>
        </authorList>
    </citation>
    <scope>NUCLEOTIDE SEQUENCE [LARGE SCALE GENOMIC DNA]</scope>
    <source>
        <strain evidence="1">03-8</strain>
    </source>
</reference>
<sequence length="57" mass="6276">MLVLKRPYLAFGSFPSPRARAFGLLVAGLDPSSTRNNPFTLLIKIISFPPSREGTTR</sequence>
<accession>A0A194W1T4</accession>
<dbReference type="EMBL" id="CM003103">
    <property type="protein sequence ID" value="KUI70237.1"/>
    <property type="molecule type" value="Genomic_DNA"/>
</dbReference>
<keyword evidence="2" id="KW-1185">Reference proteome</keyword>
<gene>
    <name evidence="1" type="ORF">VM1G_11667</name>
</gene>
<evidence type="ECO:0000313" key="1">
    <source>
        <dbReference type="EMBL" id="KUI70237.1"/>
    </source>
</evidence>
<dbReference type="Proteomes" id="UP000078559">
    <property type="component" value="Chromosome 6"/>
</dbReference>
<proteinExistence type="predicted"/>